<dbReference type="GO" id="GO:0003824">
    <property type="term" value="F:catalytic activity"/>
    <property type="evidence" value="ECO:0007669"/>
    <property type="project" value="InterPro"/>
</dbReference>
<dbReference type="Pfam" id="PF00668">
    <property type="entry name" value="Condensation"/>
    <property type="match status" value="1"/>
</dbReference>
<reference evidence="2 3" key="1">
    <citation type="submission" date="2019-12" db="EMBL/GenBank/DDBJ databases">
        <title>The draft genomic sequence of strain Chitinophaga oryziterrae JCM 16595.</title>
        <authorList>
            <person name="Zhang X."/>
        </authorList>
    </citation>
    <scope>NUCLEOTIDE SEQUENCE [LARGE SCALE GENOMIC DNA]</scope>
    <source>
        <strain evidence="2 3">JCM 16595</strain>
    </source>
</reference>
<sequence length="425" mass="48997">MNRNLIIGERIMYVDAKETVNCVFTAKIRGRITEQQLKTALAGIQRKHPLLRVVVREDEKGRPYFVTNTQISEIPVQIVERFSDDDWIAASEAEWEYRFNVQKGPLARILWLRSDDVSELLLVCAHCICDGTSILTLMREMLLLMDHPDTSLEPYESFESVHALIPPHILSNKKMKIKAWLTSYIAGFFLSLKTSKTKVVPGKNYLLHWKMDEESSTILTGLCKQQKTALHATFSVAFLEAMRELRGNNAKGNVIYPVDIRRYIPEIKNDHLFAFAPIEELPVIKDNAAEFWTKTRKLRNDLAGRIDVMNIHQLLLMSEYFHSSVKKLVTYLRSSDGTHDVTLSNMGRLNIPDKYHSFRLETIYSPSACFPWRNPNTLVISNYRGEIDFSFISNESFLPKEDARVLTDRMMEILFEKMGVLEQAS</sequence>
<keyword evidence="3" id="KW-1185">Reference proteome</keyword>
<dbReference type="Gene3D" id="3.30.559.30">
    <property type="entry name" value="Nonribosomal peptide synthetase, condensation domain"/>
    <property type="match status" value="1"/>
</dbReference>
<dbReference type="EMBL" id="WRXO01000002">
    <property type="protein sequence ID" value="MVT40452.1"/>
    <property type="molecule type" value="Genomic_DNA"/>
</dbReference>
<dbReference type="InterPro" id="IPR023213">
    <property type="entry name" value="CAT-like_dom_sf"/>
</dbReference>
<dbReference type="InterPro" id="IPR001242">
    <property type="entry name" value="Condensation_dom"/>
</dbReference>
<evidence type="ECO:0000313" key="3">
    <source>
        <dbReference type="Proteomes" id="UP000468388"/>
    </source>
</evidence>
<dbReference type="RefSeq" id="WP_157299135.1">
    <property type="nucleotide sequence ID" value="NZ_BAAAZB010000010.1"/>
</dbReference>
<feature type="domain" description="Condensation" evidence="1">
    <location>
        <begin position="17"/>
        <end position="145"/>
    </location>
</feature>
<comment type="caution">
    <text evidence="2">The sequence shown here is derived from an EMBL/GenBank/DDBJ whole genome shotgun (WGS) entry which is preliminary data.</text>
</comment>
<dbReference type="Gene3D" id="3.30.559.10">
    <property type="entry name" value="Chloramphenicol acetyltransferase-like domain"/>
    <property type="match status" value="1"/>
</dbReference>
<dbReference type="AlphaFoldDB" id="A0A6N8J8K4"/>
<protein>
    <recommendedName>
        <fullName evidence="1">Condensation domain-containing protein</fullName>
    </recommendedName>
</protein>
<proteinExistence type="predicted"/>
<evidence type="ECO:0000259" key="1">
    <source>
        <dbReference type="Pfam" id="PF00668"/>
    </source>
</evidence>
<gene>
    <name evidence="2" type="ORF">GO495_07650</name>
</gene>
<organism evidence="2 3">
    <name type="scientific">Chitinophaga oryziterrae</name>
    <dbReference type="NCBI Taxonomy" id="1031224"/>
    <lineage>
        <taxon>Bacteria</taxon>
        <taxon>Pseudomonadati</taxon>
        <taxon>Bacteroidota</taxon>
        <taxon>Chitinophagia</taxon>
        <taxon>Chitinophagales</taxon>
        <taxon>Chitinophagaceae</taxon>
        <taxon>Chitinophaga</taxon>
    </lineage>
</organism>
<dbReference type="Proteomes" id="UP000468388">
    <property type="component" value="Unassembled WGS sequence"/>
</dbReference>
<dbReference type="PANTHER" id="PTHR28037">
    <property type="entry name" value="ALCOHOL O-ACETYLTRANSFERASE 1-RELATED"/>
    <property type="match status" value="1"/>
</dbReference>
<dbReference type="OrthoDB" id="5562587at2"/>
<name>A0A6N8J8K4_9BACT</name>
<dbReference type="PANTHER" id="PTHR28037:SF1">
    <property type="entry name" value="ALCOHOL O-ACETYLTRANSFERASE 1-RELATED"/>
    <property type="match status" value="1"/>
</dbReference>
<evidence type="ECO:0000313" key="2">
    <source>
        <dbReference type="EMBL" id="MVT40452.1"/>
    </source>
</evidence>
<accession>A0A6N8J8K4</accession>
<dbReference type="InterPro" id="IPR052058">
    <property type="entry name" value="Alcohol_O-acetyltransferase"/>
</dbReference>
<dbReference type="SUPFAM" id="SSF52777">
    <property type="entry name" value="CoA-dependent acyltransferases"/>
    <property type="match status" value="2"/>
</dbReference>